<dbReference type="RefSeq" id="WP_114795696.1">
    <property type="nucleotide sequence ID" value="NZ_QQZY01000002.1"/>
</dbReference>
<accession>A0A7M2Z121</accession>
<dbReference type="EMBL" id="QQZY01000002">
    <property type="protein sequence ID" value="RDI75501.1"/>
    <property type="molecule type" value="Genomic_DNA"/>
</dbReference>
<reference evidence="2" key="2">
    <citation type="journal article" date="2019" name="MicrobiologyOpen">
        <title>High-quality draft genome sequence of Gaiella occulta isolated from a 150 meter deep mineral water borehole and comparison with the genome sequences of other deep-branching lineages of the phylum Actinobacteria.</title>
        <authorList>
            <person name="Severino R."/>
            <person name="Froufe H.J.C."/>
            <person name="Barroso C."/>
            <person name="Albuquerque L."/>
            <person name="Lobo-da-Cunha A."/>
            <person name="da Costa M.S."/>
            <person name="Egas C."/>
        </authorList>
    </citation>
    <scope>NUCLEOTIDE SEQUENCE [LARGE SCALE GENOMIC DNA]</scope>
    <source>
        <strain evidence="2">F2-233</strain>
    </source>
</reference>
<dbReference type="AlphaFoldDB" id="A0A7M2Z121"/>
<gene>
    <name evidence="1" type="ORF">Gocc_1299</name>
</gene>
<protein>
    <submittedName>
        <fullName evidence="1">Uncharacterized protein</fullName>
    </submittedName>
</protein>
<reference evidence="1 2" key="1">
    <citation type="submission" date="2018-07" db="EMBL/GenBank/DDBJ databases">
        <title>High-quality-draft genome sequence of Gaiella occulta.</title>
        <authorList>
            <person name="Severino R."/>
            <person name="Froufe H.J.C."/>
            <person name="Rainey F.A."/>
            <person name="Barroso C."/>
            <person name="Albuquerque L."/>
            <person name="Lobo-Da-Cunha A."/>
            <person name="Da Costa M.S."/>
            <person name="Egas C."/>
        </authorList>
    </citation>
    <scope>NUCLEOTIDE SEQUENCE [LARGE SCALE GENOMIC DNA]</scope>
    <source>
        <strain evidence="1 2">F2-233</strain>
    </source>
</reference>
<organism evidence="1 2">
    <name type="scientific">Gaiella occulta</name>
    <dbReference type="NCBI Taxonomy" id="1002870"/>
    <lineage>
        <taxon>Bacteria</taxon>
        <taxon>Bacillati</taxon>
        <taxon>Actinomycetota</taxon>
        <taxon>Thermoleophilia</taxon>
        <taxon>Gaiellales</taxon>
        <taxon>Gaiellaceae</taxon>
        <taxon>Gaiella</taxon>
    </lineage>
</organism>
<evidence type="ECO:0000313" key="1">
    <source>
        <dbReference type="EMBL" id="RDI75501.1"/>
    </source>
</evidence>
<comment type="caution">
    <text evidence="1">The sequence shown here is derived from an EMBL/GenBank/DDBJ whole genome shotgun (WGS) entry which is preliminary data.</text>
</comment>
<proteinExistence type="predicted"/>
<sequence length="73" mass="8351">MGATADQATVSLLRWLRRQLRQPTPERERLEAAVANDDPAEARRLLARYPFGDAQRAHVEGLIARWERSRGAR</sequence>
<keyword evidence="2" id="KW-1185">Reference proteome</keyword>
<evidence type="ECO:0000313" key="2">
    <source>
        <dbReference type="Proteomes" id="UP000254134"/>
    </source>
</evidence>
<dbReference type="Proteomes" id="UP000254134">
    <property type="component" value="Unassembled WGS sequence"/>
</dbReference>
<name>A0A7M2Z121_9ACTN</name>